<evidence type="ECO:0000256" key="1">
    <source>
        <dbReference type="PROSITE-ProRule" id="PRU00023"/>
    </source>
</evidence>
<dbReference type="EMBL" id="SZYD01000004">
    <property type="protein sequence ID" value="KAD6454885.1"/>
    <property type="molecule type" value="Genomic_DNA"/>
</dbReference>
<dbReference type="GO" id="GO:0016020">
    <property type="term" value="C:membrane"/>
    <property type="evidence" value="ECO:0007669"/>
    <property type="project" value="TreeGrafter"/>
</dbReference>
<feature type="transmembrane region" description="Helical" evidence="3">
    <location>
        <begin position="470"/>
        <end position="491"/>
    </location>
</feature>
<dbReference type="AlphaFoldDB" id="A0A5N6PMK5"/>
<feature type="domain" description="PGG" evidence="4">
    <location>
        <begin position="422"/>
        <end position="535"/>
    </location>
</feature>
<dbReference type="OrthoDB" id="1652385at2759"/>
<feature type="repeat" description="ANK" evidence="1">
    <location>
        <begin position="100"/>
        <end position="132"/>
    </location>
</feature>
<accession>A0A5N6PMK5</accession>
<evidence type="ECO:0000256" key="2">
    <source>
        <dbReference type="SAM" id="MobiDB-lite"/>
    </source>
</evidence>
<keyword evidence="3" id="KW-0472">Membrane</keyword>
<keyword evidence="6" id="KW-1185">Reference proteome</keyword>
<feature type="compositionally biased region" description="Polar residues" evidence="2">
    <location>
        <begin position="68"/>
        <end position="80"/>
    </location>
</feature>
<evidence type="ECO:0000313" key="5">
    <source>
        <dbReference type="EMBL" id="KAD6454885.1"/>
    </source>
</evidence>
<feature type="transmembrane region" description="Helical" evidence="3">
    <location>
        <begin position="511"/>
        <end position="538"/>
    </location>
</feature>
<dbReference type="PANTHER" id="PTHR24177">
    <property type="entry name" value="CASKIN"/>
    <property type="match status" value="1"/>
</dbReference>
<dbReference type="InterPro" id="IPR026961">
    <property type="entry name" value="PGG_dom"/>
</dbReference>
<keyword evidence="1" id="KW-0040">ANK repeat</keyword>
<reference evidence="5 6" key="1">
    <citation type="submission" date="2019-05" db="EMBL/GenBank/DDBJ databases">
        <title>Mikania micrantha, genome provides insights into the molecular mechanism of rapid growth.</title>
        <authorList>
            <person name="Liu B."/>
        </authorList>
    </citation>
    <scope>NUCLEOTIDE SEQUENCE [LARGE SCALE GENOMIC DNA]</scope>
    <source>
        <strain evidence="5">NLD-2019</strain>
        <tissue evidence="5">Leaf</tissue>
    </source>
</reference>
<comment type="caution">
    <text evidence="5">The sequence shown here is derived from an EMBL/GenBank/DDBJ whole genome shotgun (WGS) entry which is preliminary data.</text>
</comment>
<organism evidence="5 6">
    <name type="scientific">Mikania micrantha</name>
    <name type="common">bitter vine</name>
    <dbReference type="NCBI Taxonomy" id="192012"/>
    <lineage>
        <taxon>Eukaryota</taxon>
        <taxon>Viridiplantae</taxon>
        <taxon>Streptophyta</taxon>
        <taxon>Embryophyta</taxon>
        <taxon>Tracheophyta</taxon>
        <taxon>Spermatophyta</taxon>
        <taxon>Magnoliopsida</taxon>
        <taxon>eudicotyledons</taxon>
        <taxon>Gunneridae</taxon>
        <taxon>Pentapetalae</taxon>
        <taxon>asterids</taxon>
        <taxon>campanulids</taxon>
        <taxon>Asterales</taxon>
        <taxon>Asteraceae</taxon>
        <taxon>Asteroideae</taxon>
        <taxon>Heliantheae alliance</taxon>
        <taxon>Eupatorieae</taxon>
        <taxon>Mikania</taxon>
    </lineage>
</organism>
<dbReference type="Gene3D" id="1.25.40.20">
    <property type="entry name" value="Ankyrin repeat-containing domain"/>
    <property type="match status" value="2"/>
</dbReference>
<feature type="transmembrane region" description="Helical" evidence="3">
    <location>
        <begin position="432"/>
        <end position="450"/>
    </location>
</feature>
<evidence type="ECO:0000313" key="6">
    <source>
        <dbReference type="Proteomes" id="UP000326396"/>
    </source>
</evidence>
<dbReference type="Pfam" id="PF12796">
    <property type="entry name" value="Ank_2"/>
    <property type="match status" value="1"/>
</dbReference>
<dbReference type="Pfam" id="PF13962">
    <property type="entry name" value="PGG"/>
    <property type="match status" value="1"/>
</dbReference>
<protein>
    <recommendedName>
        <fullName evidence="4">PGG domain-containing protein</fullName>
    </recommendedName>
</protein>
<gene>
    <name evidence="5" type="ORF">E3N88_09591</name>
</gene>
<proteinExistence type="predicted"/>
<dbReference type="InterPro" id="IPR036770">
    <property type="entry name" value="Ankyrin_rpt-contain_sf"/>
</dbReference>
<name>A0A5N6PMK5_9ASTR</name>
<dbReference type="PROSITE" id="PS50088">
    <property type="entry name" value="ANK_REPEAT"/>
    <property type="match status" value="1"/>
</dbReference>
<sequence length="590" mass="67299">MKEKHSGILYDATLRQNILVVEHILSQKIVTLRDKITINGNTALHVAVGTCKDRKFLKHMLDLDKQKSLNTKNSEENNTAPPVAVGTKDKQQSLDMRNSEGSNLLHVAAIVGNKEAAELLLEEKKDLLFETDKEGQTPVARALSNMHKDTYLYLMKHGDEFYDTVGCDLLVIIISSKDYESAYILVSKRIDSFLSHIGLVLMAIAQNFPSKLNYWERNYIRYGSREFTFLNYNFESFHKSKFIEALAEREKSYKYAKKLLSFICLTIKNKTLPRSVHHYYNNALLEATRQNAYEVVKIIVHIFPNTIWSTNEDGHNIIQYAVINRSEKVYNLLYQMSEHKNTYRTIRDRFGNNLLHLAARLAPSNKLNPISGAALQLQFELQWFKEVESFVCPLNIIQKNWFGETPQMVFTKQHKEMVIDGEKWMKETAQSYTITAALITTIVFAAAITVPGGNKQEIGIPVFAKETAFTIFAASDTISLFTSVTSLLMFLSILTARFSEQDFLFRLPRKLIIGLTTLFISTAAMLVAFGATLFLVFCDNNQDILIPIVALTFLPIVCFAALQFPLIKDLVSSTYFRRNVFGKKSDDPFY</sequence>
<keyword evidence="3" id="KW-1133">Transmembrane helix</keyword>
<dbReference type="SMART" id="SM00248">
    <property type="entry name" value="ANK"/>
    <property type="match status" value="5"/>
</dbReference>
<dbReference type="Proteomes" id="UP000326396">
    <property type="component" value="Linkage Group LG12"/>
</dbReference>
<evidence type="ECO:0000256" key="3">
    <source>
        <dbReference type="SAM" id="Phobius"/>
    </source>
</evidence>
<evidence type="ECO:0000259" key="4">
    <source>
        <dbReference type="Pfam" id="PF13962"/>
    </source>
</evidence>
<dbReference type="PANTHER" id="PTHR24177:SF474">
    <property type="entry name" value="ANKYRIN REPEAT-CONTAINING DOMAIN, PGG DOMAIN, ANKYRIN REPEAT-CONTAINING DOMAIN SUPERFAMILY"/>
    <property type="match status" value="1"/>
</dbReference>
<keyword evidence="3" id="KW-0812">Transmembrane</keyword>
<dbReference type="SUPFAM" id="SSF48403">
    <property type="entry name" value="Ankyrin repeat"/>
    <property type="match status" value="1"/>
</dbReference>
<dbReference type="InterPro" id="IPR002110">
    <property type="entry name" value="Ankyrin_rpt"/>
</dbReference>
<feature type="region of interest" description="Disordered" evidence="2">
    <location>
        <begin position="67"/>
        <end position="88"/>
    </location>
</feature>
<feature type="transmembrane region" description="Helical" evidence="3">
    <location>
        <begin position="544"/>
        <end position="567"/>
    </location>
</feature>